<dbReference type="AlphaFoldDB" id="A0A5B7WUZ5"/>
<dbReference type="EMBL" id="CP034412">
    <property type="protein sequence ID" value="QCY47719.1"/>
    <property type="molecule type" value="Genomic_DNA"/>
</dbReference>
<reference evidence="3 4" key="1">
    <citation type="submission" date="2018-12" db="EMBL/GenBank/DDBJ databases">
        <title>Complete Genome Sequence of Glutamicibacter creatinolyticus strain LGCM259,isolated from an abscess of a 12-year-old mare in Italy.</title>
        <authorList>
            <person name="Santos R.G."/>
            <person name="Silva A.L."/>
            <person name="Seyffert N."/>
            <person name="Castro T.L.P."/>
            <person name="Attili A.R."/>
            <person name="Rifici C."/>
            <person name="Mazzullo G."/>
            <person name="Brenig B."/>
            <person name="Venanzi F."/>
            <person name="Azevedo V."/>
        </authorList>
    </citation>
    <scope>NUCLEOTIDE SEQUENCE [LARGE SCALE GENOMIC DNA]</scope>
    <source>
        <strain evidence="3 4">LGCM 259</strain>
    </source>
</reference>
<dbReference type="Gene3D" id="3.40.190.120">
    <property type="entry name" value="Osmoprotection protein (prox), domain 2"/>
    <property type="match status" value="1"/>
</dbReference>
<accession>A0A5B7WUZ5</accession>
<dbReference type="RefSeq" id="WP_138177314.1">
    <property type="nucleotide sequence ID" value="NZ_CP034412.1"/>
</dbReference>
<protein>
    <recommendedName>
        <fullName evidence="2">ABC-type glycine betaine transport system substrate-binding domain-containing protein</fullName>
    </recommendedName>
</protein>
<dbReference type="SUPFAM" id="SSF53850">
    <property type="entry name" value="Periplasmic binding protein-like II"/>
    <property type="match status" value="1"/>
</dbReference>
<dbReference type="KEGG" id="gcr:GcLGCM259_2004"/>
<dbReference type="GO" id="GO:0022857">
    <property type="term" value="F:transmembrane transporter activity"/>
    <property type="evidence" value="ECO:0007669"/>
    <property type="project" value="InterPro"/>
</dbReference>
<feature type="domain" description="ABC-type glycine betaine transport system substrate-binding" evidence="2">
    <location>
        <begin position="40"/>
        <end position="295"/>
    </location>
</feature>
<keyword evidence="4" id="KW-1185">Reference proteome</keyword>
<dbReference type="Proteomes" id="UP000307000">
    <property type="component" value="Chromosome"/>
</dbReference>
<evidence type="ECO:0000313" key="4">
    <source>
        <dbReference type="Proteomes" id="UP000307000"/>
    </source>
</evidence>
<organism evidence="3 4">
    <name type="scientific">Glutamicibacter creatinolyticus</name>
    <dbReference type="NCBI Taxonomy" id="162496"/>
    <lineage>
        <taxon>Bacteria</taxon>
        <taxon>Bacillati</taxon>
        <taxon>Actinomycetota</taxon>
        <taxon>Actinomycetes</taxon>
        <taxon>Micrococcales</taxon>
        <taxon>Micrococcaceae</taxon>
        <taxon>Glutamicibacter</taxon>
    </lineage>
</organism>
<dbReference type="PROSITE" id="PS51257">
    <property type="entry name" value="PROKAR_LIPOPROTEIN"/>
    <property type="match status" value="1"/>
</dbReference>
<evidence type="ECO:0000259" key="2">
    <source>
        <dbReference type="Pfam" id="PF04069"/>
    </source>
</evidence>
<feature type="signal peptide" evidence="1">
    <location>
        <begin position="1"/>
        <end position="22"/>
    </location>
</feature>
<sequence length="300" mass="31246">MKRRKVLPVLCTGAVLVLGLSACTGNPQDPAPPTEAVELRMATHSEPTYRALGAIYADQLEQKGYQVTLLDPVADPAAQVLAGQADLVITSAGTAAHQVAPARPDTKNTDSAVLSREQSAKMIAGALPENVRALDASPGDLGSVLVMSRAQLALQDVEDYKELAQKCPSLKLAAPQASATLLREGLDGANCSAAKVEATTADRLPGMLRNAEVDGVVLSQADALIADEGFVSVAGTEALFDSEPVLALGDADVDEGAARAINEVTAKLDEDTLTAVSRMAHGTEPASAEDVAERWQWLSQ</sequence>
<feature type="chain" id="PRO_5022785545" description="ABC-type glycine betaine transport system substrate-binding domain-containing protein" evidence="1">
    <location>
        <begin position="23"/>
        <end position="300"/>
    </location>
</feature>
<dbReference type="Pfam" id="PF04069">
    <property type="entry name" value="OpuAC"/>
    <property type="match status" value="1"/>
</dbReference>
<dbReference type="GO" id="GO:0043190">
    <property type="term" value="C:ATP-binding cassette (ABC) transporter complex"/>
    <property type="evidence" value="ECO:0007669"/>
    <property type="project" value="InterPro"/>
</dbReference>
<name>A0A5B7WUZ5_9MICC</name>
<evidence type="ECO:0000313" key="3">
    <source>
        <dbReference type="EMBL" id="QCY47719.1"/>
    </source>
</evidence>
<dbReference type="Gene3D" id="3.40.190.10">
    <property type="entry name" value="Periplasmic binding protein-like II"/>
    <property type="match status" value="1"/>
</dbReference>
<proteinExistence type="predicted"/>
<keyword evidence="1" id="KW-0732">Signal</keyword>
<gene>
    <name evidence="3" type="ORF">GcLGCM259_2004</name>
</gene>
<evidence type="ECO:0000256" key="1">
    <source>
        <dbReference type="SAM" id="SignalP"/>
    </source>
</evidence>
<dbReference type="InterPro" id="IPR007210">
    <property type="entry name" value="ABC_Gly_betaine_transp_sub-bd"/>
</dbReference>